<dbReference type="NCBIfam" id="NF037970">
    <property type="entry name" value="vanZ_1"/>
    <property type="match status" value="1"/>
</dbReference>
<keyword evidence="1" id="KW-1133">Transmembrane helix</keyword>
<comment type="caution">
    <text evidence="3">The sequence shown here is derived from an EMBL/GenBank/DDBJ whole genome shotgun (WGS) entry which is preliminary data.</text>
</comment>
<name>A0A832EEN6_9BACT</name>
<evidence type="ECO:0000256" key="1">
    <source>
        <dbReference type="SAM" id="Phobius"/>
    </source>
</evidence>
<feature type="domain" description="VanZ-like" evidence="2">
    <location>
        <begin position="38"/>
        <end position="122"/>
    </location>
</feature>
<keyword evidence="1" id="KW-0472">Membrane</keyword>
<feature type="transmembrane region" description="Helical" evidence="1">
    <location>
        <begin position="45"/>
        <end position="64"/>
    </location>
</feature>
<feature type="transmembrane region" description="Helical" evidence="1">
    <location>
        <begin position="105"/>
        <end position="122"/>
    </location>
</feature>
<accession>A0A832EEN6</accession>
<organism evidence="3">
    <name type="scientific">Desulfacinum infernum</name>
    <dbReference type="NCBI Taxonomy" id="35837"/>
    <lineage>
        <taxon>Bacteria</taxon>
        <taxon>Pseudomonadati</taxon>
        <taxon>Thermodesulfobacteriota</taxon>
        <taxon>Syntrophobacteria</taxon>
        <taxon>Syntrophobacterales</taxon>
        <taxon>Syntrophobacteraceae</taxon>
        <taxon>Desulfacinum</taxon>
    </lineage>
</organism>
<protein>
    <recommendedName>
        <fullName evidence="2">VanZ-like domain-containing protein</fullName>
    </recommendedName>
</protein>
<evidence type="ECO:0000313" key="3">
    <source>
        <dbReference type="EMBL" id="HFK98616.1"/>
    </source>
</evidence>
<dbReference type="AlphaFoldDB" id="A0A832EEN6"/>
<keyword evidence="1" id="KW-0812">Transmembrane</keyword>
<dbReference type="Pfam" id="PF04892">
    <property type="entry name" value="VanZ"/>
    <property type="match status" value="1"/>
</dbReference>
<dbReference type="EMBL" id="DSTK01000041">
    <property type="protein sequence ID" value="HFK98616.1"/>
    <property type="molecule type" value="Genomic_DNA"/>
</dbReference>
<gene>
    <name evidence="3" type="ORF">ENS06_14985</name>
</gene>
<reference evidence="3" key="1">
    <citation type="journal article" date="2020" name="mSystems">
        <title>Genome- and Community-Level Interaction Insights into Carbon Utilization and Element Cycling Functions of Hydrothermarchaeota in Hydrothermal Sediment.</title>
        <authorList>
            <person name="Zhou Z."/>
            <person name="Liu Y."/>
            <person name="Xu W."/>
            <person name="Pan J."/>
            <person name="Luo Z.H."/>
            <person name="Li M."/>
        </authorList>
    </citation>
    <scope>NUCLEOTIDE SEQUENCE [LARGE SCALE GENOMIC DNA]</scope>
    <source>
        <strain evidence="3">SpSt-456</strain>
    </source>
</reference>
<feature type="transmembrane region" description="Helical" evidence="1">
    <location>
        <begin position="71"/>
        <end position="93"/>
    </location>
</feature>
<proteinExistence type="predicted"/>
<dbReference type="InterPro" id="IPR006976">
    <property type="entry name" value="VanZ-like"/>
</dbReference>
<evidence type="ECO:0000259" key="2">
    <source>
        <dbReference type="Pfam" id="PF04892"/>
    </source>
</evidence>
<sequence length="142" mass="15454">MNRRVWPVLLVFYMALLTALSLAPMDSYALTPRFLVDISPNLQNLMHGPCFGLLAFLSLMTFSCSKAPGRLALVILVGTGVILFSTVLELLQSFVPGRYASLSDMLFNIVGIVSVLLIWSLLDHARSTHGPHPTGNQPAAKS</sequence>